<gene>
    <name evidence="1" type="ORF">BAZSYMB_GCONTIG00653_1</name>
</gene>
<dbReference type="EMBL" id="CVUD02000242">
    <property type="protein sequence ID" value="SEH92199.1"/>
    <property type="molecule type" value="Genomic_DNA"/>
</dbReference>
<accession>A0A1H6LU31</accession>
<proteinExistence type="predicted"/>
<reference evidence="2" key="1">
    <citation type="submission" date="2016-06" db="EMBL/GenBank/DDBJ databases">
        <authorList>
            <person name="Petersen J."/>
            <person name="Sayavedra L."/>
        </authorList>
    </citation>
    <scope>NUCLEOTIDE SEQUENCE [LARGE SCALE GENOMIC DNA]</scope>
    <source>
        <strain evidence="2">BazSymB</strain>
    </source>
</reference>
<organism evidence="1 2">
    <name type="scientific">Bathymodiolus azoricus thioautotrophic gill symbiont</name>
    <dbReference type="NCBI Taxonomy" id="235205"/>
    <lineage>
        <taxon>Bacteria</taxon>
        <taxon>Pseudomonadati</taxon>
        <taxon>Pseudomonadota</taxon>
        <taxon>Gammaproteobacteria</taxon>
        <taxon>sulfur-oxidizing symbionts</taxon>
    </lineage>
</organism>
<evidence type="ECO:0000313" key="1">
    <source>
        <dbReference type="EMBL" id="SEH92199.1"/>
    </source>
</evidence>
<evidence type="ECO:0000313" key="2">
    <source>
        <dbReference type="Proteomes" id="UP000198559"/>
    </source>
</evidence>
<dbReference type="STRING" id="235205.BAZSYMB_GCONTIG00653_1"/>
<dbReference type="AlphaFoldDB" id="A0A1H6LU31"/>
<dbReference type="Proteomes" id="UP000198559">
    <property type="component" value="Unassembled WGS sequence"/>
</dbReference>
<sequence>MWHTSLHCHDPFLCLFVPLRCHQAVDFLVFSVLPQ</sequence>
<protein>
    <submittedName>
        <fullName evidence="1">Uncharacterized protein</fullName>
    </submittedName>
</protein>
<name>A0A1H6LU31_9GAMM</name>